<organism evidence="1 2">
    <name type="scientific">Nostoc linckia FACHB-391</name>
    <dbReference type="NCBI Taxonomy" id="2692906"/>
    <lineage>
        <taxon>Bacteria</taxon>
        <taxon>Bacillati</taxon>
        <taxon>Cyanobacteriota</taxon>
        <taxon>Cyanophyceae</taxon>
        <taxon>Nostocales</taxon>
        <taxon>Nostocaceae</taxon>
        <taxon>Nostoc</taxon>
    </lineage>
</organism>
<protein>
    <submittedName>
        <fullName evidence="1">Pentapeptide repeat-containing protein</fullName>
    </submittedName>
</protein>
<accession>A0ABR8EY59</accession>
<dbReference type="Gene3D" id="2.160.20.80">
    <property type="entry name" value="E3 ubiquitin-protein ligase SopA"/>
    <property type="match status" value="1"/>
</dbReference>
<sequence>MPQDFSSQNLRGCSFKGQNLAGANFSYADIGVDLARVSASQTLLTSGLV</sequence>
<name>A0ABR8EY59_NOSLI</name>
<reference evidence="1 2" key="1">
    <citation type="journal article" date="2020" name="ISME J.">
        <title>Comparative genomics reveals insights into cyanobacterial evolution and habitat adaptation.</title>
        <authorList>
            <person name="Chen M.Y."/>
            <person name="Teng W.K."/>
            <person name="Zhao L."/>
            <person name="Hu C.X."/>
            <person name="Zhou Y.K."/>
            <person name="Han B.P."/>
            <person name="Song L.R."/>
            <person name="Shu W.S."/>
        </authorList>
    </citation>
    <scope>NUCLEOTIDE SEQUENCE [LARGE SCALE GENOMIC DNA]</scope>
    <source>
        <strain evidence="1 2">FACHB-391</strain>
    </source>
</reference>
<gene>
    <name evidence="1" type="ORF">H6G95_16215</name>
</gene>
<keyword evidence="2" id="KW-1185">Reference proteome</keyword>
<dbReference type="InterPro" id="IPR001646">
    <property type="entry name" value="5peptide_repeat"/>
</dbReference>
<proteinExistence type="predicted"/>
<comment type="caution">
    <text evidence="1">The sequence shown here is derived from an EMBL/GenBank/DDBJ whole genome shotgun (WGS) entry which is preliminary data.</text>
</comment>
<dbReference type="Proteomes" id="UP000604661">
    <property type="component" value="Unassembled WGS sequence"/>
</dbReference>
<dbReference type="Pfam" id="PF00805">
    <property type="entry name" value="Pentapeptide"/>
    <property type="match status" value="1"/>
</dbReference>
<evidence type="ECO:0000313" key="1">
    <source>
        <dbReference type="EMBL" id="MBD2562133.1"/>
    </source>
</evidence>
<evidence type="ECO:0000313" key="2">
    <source>
        <dbReference type="Proteomes" id="UP000604661"/>
    </source>
</evidence>
<dbReference type="SUPFAM" id="SSF141571">
    <property type="entry name" value="Pentapeptide repeat-like"/>
    <property type="match status" value="1"/>
</dbReference>
<dbReference type="EMBL" id="JACJTE010000016">
    <property type="protein sequence ID" value="MBD2562133.1"/>
    <property type="molecule type" value="Genomic_DNA"/>
</dbReference>